<dbReference type="GO" id="GO:0008289">
    <property type="term" value="F:lipid binding"/>
    <property type="evidence" value="ECO:0007669"/>
    <property type="project" value="UniProtKB-KW"/>
</dbReference>
<accession>A0AAV5UII6</accession>
<evidence type="ECO:0000313" key="4">
    <source>
        <dbReference type="EMBL" id="GMT06070.1"/>
    </source>
</evidence>
<gene>
    <name evidence="4" type="ORF">PENTCL1PPCAC_28244</name>
</gene>
<sequence length="140" mass="15800">MAIPDAFFGSFSSDSNDNFDEYMAYKNVPWVLRKAILLAGHSIAIKNLGNGRYQTTQSMMGRTAKYEFGLDEKFTMVGMDGIEHKMVITMEGSSMVEWHTPMDKPNQPVDKQVYSIEGGKLVQSLSDGKVSAKRFFKRKN</sequence>
<name>A0AAV5UII6_9BILA</name>
<dbReference type="PANTHER" id="PTHR22725">
    <property type="entry name" value="FATTY ACID-BINDING PROTEIN HOMOLOG 1-RELATED-RELATED"/>
    <property type="match status" value="1"/>
</dbReference>
<evidence type="ECO:0000313" key="5">
    <source>
        <dbReference type="Proteomes" id="UP001432027"/>
    </source>
</evidence>
<dbReference type="EMBL" id="BTSX01000006">
    <property type="protein sequence ID" value="GMT06070.1"/>
    <property type="molecule type" value="Genomic_DNA"/>
</dbReference>
<evidence type="ECO:0008006" key="6">
    <source>
        <dbReference type="Google" id="ProtNLM"/>
    </source>
</evidence>
<dbReference type="InterPro" id="IPR040094">
    <property type="entry name" value="Lbp1-4"/>
</dbReference>
<dbReference type="SUPFAM" id="SSF50814">
    <property type="entry name" value="Lipocalins"/>
    <property type="match status" value="1"/>
</dbReference>
<comment type="similarity">
    <text evidence="1">Belongs to the calycin superfamily. Fatty-acid binding protein (FABP) family.</text>
</comment>
<dbReference type="PRINTS" id="PR00178">
    <property type="entry name" value="FATTYACIDBP"/>
</dbReference>
<evidence type="ECO:0000256" key="3">
    <source>
        <dbReference type="ARBA" id="ARBA00023121"/>
    </source>
</evidence>
<keyword evidence="2" id="KW-0813">Transport</keyword>
<evidence type="ECO:0000256" key="2">
    <source>
        <dbReference type="ARBA" id="ARBA00022448"/>
    </source>
</evidence>
<dbReference type="CDD" id="cd00742">
    <property type="entry name" value="FABP"/>
    <property type="match status" value="1"/>
</dbReference>
<dbReference type="InterPro" id="IPR000463">
    <property type="entry name" value="Fatty_acid-bd"/>
</dbReference>
<dbReference type="Proteomes" id="UP001432027">
    <property type="component" value="Unassembled WGS sequence"/>
</dbReference>
<proteinExistence type="inferred from homology"/>
<dbReference type="InterPro" id="IPR012674">
    <property type="entry name" value="Calycin"/>
</dbReference>
<keyword evidence="3" id="KW-0446">Lipid-binding</keyword>
<comment type="caution">
    <text evidence="4">The sequence shown here is derived from an EMBL/GenBank/DDBJ whole genome shotgun (WGS) entry which is preliminary data.</text>
</comment>
<organism evidence="4 5">
    <name type="scientific">Pristionchus entomophagus</name>
    <dbReference type="NCBI Taxonomy" id="358040"/>
    <lineage>
        <taxon>Eukaryota</taxon>
        <taxon>Metazoa</taxon>
        <taxon>Ecdysozoa</taxon>
        <taxon>Nematoda</taxon>
        <taxon>Chromadorea</taxon>
        <taxon>Rhabditida</taxon>
        <taxon>Rhabditina</taxon>
        <taxon>Diplogasteromorpha</taxon>
        <taxon>Diplogasteroidea</taxon>
        <taxon>Neodiplogasteridae</taxon>
        <taxon>Pristionchus</taxon>
    </lineage>
</organism>
<dbReference type="AlphaFoldDB" id="A0AAV5UII6"/>
<reference evidence="4" key="1">
    <citation type="submission" date="2023-10" db="EMBL/GenBank/DDBJ databases">
        <title>Genome assembly of Pristionchus species.</title>
        <authorList>
            <person name="Yoshida K."/>
            <person name="Sommer R.J."/>
        </authorList>
    </citation>
    <scope>NUCLEOTIDE SEQUENCE</scope>
    <source>
        <strain evidence="4">RS0144</strain>
    </source>
</reference>
<dbReference type="Gene3D" id="2.40.128.20">
    <property type="match status" value="1"/>
</dbReference>
<evidence type="ECO:0000256" key="1">
    <source>
        <dbReference type="ARBA" id="ARBA00008390"/>
    </source>
</evidence>
<dbReference type="PANTHER" id="PTHR22725:SF9">
    <property type="entry name" value="FATTY ACID-BINDING PROTEIN HOMOLOG 3"/>
    <property type="match status" value="1"/>
</dbReference>
<keyword evidence="5" id="KW-1185">Reference proteome</keyword>
<protein>
    <recommendedName>
        <fullName evidence="6">Lipocalin/cytosolic fatty-acid binding domain-containing protein</fullName>
    </recommendedName>
</protein>